<keyword evidence="2" id="KW-0808">Transferase</keyword>
<evidence type="ECO:0000313" key="2">
    <source>
        <dbReference type="EMBL" id="SFS54870.1"/>
    </source>
</evidence>
<dbReference type="Proteomes" id="UP000199239">
    <property type="component" value="Unassembled WGS sequence"/>
</dbReference>
<evidence type="ECO:0000259" key="1">
    <source>
        <dbReference type="Pfam" id="PF10090"/>
    </source>
</evidence>
<organism evidence="2 3">
    <name type="scientific">Sulfitobacter marinus</name>
    <dbReference type="NCBI Taxonomy" id="394264"/>
    <lineage>
        <taxon>Bacteria</taxon>
        <taxon>Pseudomonadati</taxon>
        <taxon>Pseudomonadota</taxon>
        <taxon>Alphaproteobacteria</taxon>
        <taxon>Rhodobacterales</taxon>
        <taxon>Roseobacteraceae</taxon>
        <taxon>Sulfitobacter</taxon>
    </lineage>
</organism>
<dbReference type="InterPro" id="IPR018762">
    <property type="entry name" value="ChpT_C"/>
</dbReference>
<accession>A0A1I6QR43</accession>
<dbReference type="AlphaFoldDB" id="A0A1I6QR43"/>
<dbReference type="Pfam" id="PF10090">
    <property type="entry name" value="HPTransfase"/>
    <property type="match status" value="1"/>
</dbReference>
<evidence type="ECO:0000313" key="3">
    <source>
        <dbReference type="Proteomes" id="UP000199239"/>
    </source>
</evidence>
<keyword evidence="3" id="KW-1185">Reference proteome</keyword>
<dbReference type="InterPro" id="IPR036890">
    <property type="entry name" value="HATPase_C_sf"/>
</dbReference>
<dbReference type="OrthoDB" id="9803702at2"/>
<dbReference type="GO" id="GO:0016740">
    <property type="term" value="F:transferase activity"/>
    <property type="evidence" value="ECO:0007669"/>
    <property type="project" value="UniProtKB-KW"/>
</dbReference>
<dbReference type="Gene3D" id="1.10.287.130">
    <property type="match status" value="1"/>
</dbReference>
<name>A0A1I6QR43_9RHOB</name>
<dbReference type="RefSeq" id="WP_093915060.1">
    <property type="nucleotide sequence ID" value="NZ_FPAJ01000001.1"/>
</dbReference>
<proteinExistence type="predicted"/>
<sequence length="198" mass="21334">MPNSEIELAALVGSRICHDLISPIGAVNNGLELLAMAGTGSSAEMSLIGDSVCSASARIRFFRVAFGAAENQVIGVPETIGILDDYHHNTRWNVDWALKEAQRRTETRMCFLALLCMETGMPYGGTITVSASGTKWVLTGRAEKLNIDAELWSVLATGQAAVKLRPAQVQFGLLPIIAREAGKQVTSQILENEITLSF</sequence>
<dbReference type="Gene3D" id="3.30.565.10">
    <property type="entry name" value="Histidine kinase-like ATPase, C-terminal domain"/>
    <property type="match status" value="1"/>
</dbReference>
<dbReference type="STRING" id="394264.SAMN04488040_0869"/>
<protein>
    <submittedName>
        <fullName evidence="2">Histidine phosphotransferase ChpT</fullName>
    </submittedName>
</protein>
<gene>
    <name evidence="2" type="ORF">SAMN04488040_0869</name>
</gene>
<dbReference type="EMBL" id="FPAJ01000001">
    <property type="protein sequence ID" value="SFS54870.1"/>
    <property type="molecule type" value="Genomic_DNA"/>
</dbReference>
<feature type="domain" description="Histidine phosphotransferase ChpT C-terminal" evidence="1">
    <location>
        <begin position="78"/>
        <end position="190"/>
    </location>
</feature>
<reference evidence="3" key="1">
    <citation type="submission" date="2016-10" db="EMBL/GenBank/DDBJ databases">
        <authorList>
            <person name="Varghese N."/>
            <person name="Submissions S."/>
        </authorList>
    </citation>
    <scope>NUCLEOTIDE SEQUENCE [LARGE SCALE GENOMIC DNA]</scope>
    <source>
        <strain evidence="3">DSM 23422</strain>
    </source>
</reference>